<name>A0A1T5FQ99_9BACT</name>
<dbReference type="RefSeq" id="WP_082215832.1">
    <property type="nucleotide sequence ID" value="NZ_FUZA01000004.1"/>
</dbReference>
<sequence length="67" mass="7961">MENKKVITFYKDKSDPYFQAMLDGMKESPAERFVKFFENKAKMDEFLGLVKPKGSRRTLVIQKPEWI</sequence>
<gene>
    <name evidence="1" type="ORF">SAMN05660293_03297</name>
</gene>
<dbReference type="AlphaFoldDB" id="A0A1T5FQ99"/>
<accession>A0A1T5FQ99</accession>
<dbReference type="EMBL" id="FUZA01000004">
    <property type="protein sequence ID" value="SKB98292.1"/>
    <property type="molecule type" value="Genomic_DNA"/>
</dbReference>
<dbReference type="OrthoDB" id="965509at2"/>
<proteinExistence type="predicted"/>
<evidence type="ECO:0000313" key="1">
    <source>
        <dbReference type="EMBL" id="SKB98292.1"/>
    </source>
</evidence>
<protein>
    <submittedName>
        <fullName evidence="1">Uncharacterized protein</fullName>
    </submittedName>
</protein>
<dbReference type="STRING" id="651661.SAMN05660293_03297"/>
<evidence type="ECO:0000313" key="2">
    <source>
        <dbReference type="Proteomes" id="UP000190897"/>
    </source>
</evidence>
<organism evidence="1 2">
    <name type="scientific">Dyadobacter psychrophilus</name>
    <dbReference type="NCBI Taxonomy" id="651661"/>
    <lineage>
        <taxon>Bacteria</taxon>
        <taxon>Pseudomonadati</taxon>
        <taxon>Bacteroidota</taxon>
        <taxon>Cytophagia</taxon>
        <taxon>Cytophagales</taxon>
        <taxon>Spirosomataceae</taxon>
        <taxon>Dyadobacter</taxon>
    </lineage>
</organism>
<keyword evidence="2" id="KW-1185">Reference proteome</keyword>
<dbReference type="Proteomes" id="UP000190897">
    <property type="component" value="Unassembled WGS sequence"/>
</dbReference>
<reference evidence="2" key="1">
    <citation type="submission" date="2017-02" db="EMBL/GenBank/DDBJ databases">
        <authorList>
            <person name="Varghese N."/>
            <person name="Submissions S."/>
        </authorList>
    </citation>
    <scope>NUCLEOTIDE SEQUENCE [LARGE SCALE GENOMIC DNA]</scope>
    <source>
        <strain evidence="2">DSM 22270</strain>
    </source>
</reference>